<keyword evidence="1" id="KW-0175">Coiled coil</keyword>
<dbReference type="EMBL" id="UINC01091930">
    <property type="protein sequence ID" value="SVC45086.1"/>
    <property type="molecule type" value="Genomic_DNA"/>
</dbReference>
<reference evidence="3" key="1">
    <citation type="submission" date="2018-05" db="EMBL/GenBank/DDBJ databases">
        <authorList>
            <person name="Lanie J.A."/>
            <person name="Ng W.-L."/>
            <person name="Kazmierczak K.M."/>
            <person name="Andrzejewski T.M."/>
            <person name="Davidsen T.M."/>
            <person name="Wayne K.J."/>
            <person name="Tettelin H."/>
            <person name="Glass J.I."/>
            <person name="Rusch D."/>
            <person name="Podicherti R."/>
            <person name="Tsui H.-C.T."/>
            <person name="Winkler M.E."/>
        </authorList>
    </citation>
    <scope>NUCLEOTIDE SEQUENCE</scope>
</reference>
<organism evidence="3">
    <name type="scientific">marine metagenome</name>
    <dbReference type="NCBI Taxonomy" id="408172"/>
    <lineage>
        <taxon>unclassified sequences</taxon>
        <taxon>metagenomes</taxon>
        <taxon>ecological metagenomes</taxon>
    </lineage>
</organism>
<dbReference type="Pfam" id="PF25623">
    <property type="entry name" value="T4_CASP"/>
    <property type="match status" value="1"/>
</dbReference>
<dbReference type="InterPro" id="IPR057966">
    <property type="entry name" value="T4_SCAF"/>
</dbReference>
<proteinExistence type="predicted"/>
<feature type="non-terminal residue" evidence="3">
    <location>
        <position position="271"/>
    </location>
</feature>
<feature type="compositionally biased region" description="Basic and acidic residues" evidence="2">
    <location>
        <begin position="1"/>
        <end position="21"/>
    </location>
</feature>
<sequence>MSETEIKKEVEQEVKAEELDTKGNPSVAAKSGGPSEPTHLKNDAEDLGPAVVKNTDKLPDSTKKVKKHSDQVNASAKDGSLPKDNKPSAAAEEAEVKNDKEIVAETADEEKEIDLSSDVKALVSADADLSDEFKEKAATIFETAVKTRIKEQEAKLKIQYDEKLSKESETIKGAMAEKVDAYLNYVVEEWMKENELAVERGIRTEIAEDFITGLKTLFKEHYIDVPEEKYNVLDDLTNEKDKLEEKLNEKIKENVELNKQVGEFTRDKIIG</sequence>
<evidence type="ECO:0000256" key="1">
    <source>
        <dbReference type="SAM" id="Coils"/>
    </source>
</evidence>
<feature type="compositionally biased region" description="Basic and acidic residues" evidence="2">
    <location>
        <begin position="54"/>
        <end position="63"/>
    </location>
</feature>
<gene>
    <name evidence="3" type="ORF">METZ01_LOCUS297940</name>
</gene>
<evidence type="ECO:0000313" key="3">
    <source>
        <dbReference type="EMBL" id="SVC45086.1"/>
    </source>
</evidence>
<name>A0A382M8A5_9ZZZZ</name>
<accession>A0A382M8A5</accession>
<feature type="coiled-coil region" evidence="1">
    <location>
        <begin position="233"/>
        <end position="260"/>
    </location>
</feature>
<feature type="region of interest" description="Disordered" evidence="2">
    <location>
        <begin position="1"/>
        <end position="102"/>
    </location>
</feature>
<evidence type="ECO:0000256" key="2">
    <source>
        <dbReference type="SAM" id="MobiDB-lite"/>
    </source>
</evidence>
<dbReference type="AlphaFoldDB" id="A0A382M8A5"/>
<protein>
    <submittedName>
        <fullName evidence="3">Uncharacterized protein</fullName>
    </submittedName>
</protein>